<name>I0IG73_PHYMF</name>
<protein>
    <submittedName>
        <fullName evidence="3">Hypothetical membrane protein</fullName>
    </submittedName>
</protein>
<accession>I0IG73</accession>
<feature type="transmembrane region" description="Helical" evidence="2">
    <location>
        <begin position="42"/>
        <end position="60"/>
    </location>
</feature>
<reference evidence="3 4" key="1">
    <citation type="submission" date="2012-02" db="EMBL/GenBank/DDBJ databases">
        <title>Complete genome sequence of Phycisphaera mikurensis NBRC 102666.</title>
        <authorList>
            <person name="Ankai A."/>
            <person name="Hosoyama A."/>
            <person name="Terui Y."/>
            <person name="Sekine M."/>
            <person name="Fukai R."/>
            <person name="Kato Y."/>
            <person name="Nakamura S."/>
            <person name="Yamada-Narita S."/>
            <person name="Kawakoshi A."/>
            <person name="Fukunaga Y."/>
            <person name="Yamazaki S."/>
            <person name="Fujita N."/>
        </authorList>
    </citation>
    <scope>NUCLEOTIDE SEQUENCE [LARGE SCALE GENOMIC DNA]</scope>
    <source>
        <strain evidence="4">NBRC 102666 / KCTC 22515 / FYK2301M01</strain>
    </source>
</reference>
<keyword evidence="2" id="KW-0472">Membrane</keyword>
<dbReference type="KEGG" id="phm:PSMK_21020"/>
<dbReference type="OrthoDB" id="260428at2"/>
<dbReference type="Proteomes" id="UP000007881">
    <property type="component" value="Chromosome"/>
</dbReference>
<evidence type="ECO:0000256" key="2">
    <source>
        <dbReference type="SAM" id="Phobius"/>
    </source>
</evidence>
<keyword evidence="2" id="KW-1133">Transmembrane helix</keyword>
<dbReference type="STRING" id="1142394.PSMK_21020"/>
<feature type="transmembrane region" description="Helical" evidence="2">
    <location>
        <begin position="304"/>
        <end position="334"/>
    </location>
</feature>
<dbReference type="EMBL" id="AP012338">
    <property type="protein sequence ID" value="BAM04261.1"/>
    <property type="molecule type" value="Genomic_DNA"/>
</dbReference>
<gene>
    <name evidence="3" type="ordered locus">PSMK_21020</name>
</gene>
<feature type="region of interest" description="Disordered" evidence="1">
    <location>
        <begin position="356"/>
        <end position="380"/>
    </location>
</feature>
<feature type="transmembrane region" description="Helical" evidence="2">
    <location>
        <begin position="231"/>
        <end position="255"/>
    </location>
</feature>
<feature type="transmembrane region" description="Helical" evidence="2">
    <location>
        <begin position="91"/>
        <end position="112"/>
    </location>
</feature>
<evidence type="ECO:0000313" key="4">
    <source>
        <dbReference type="Proteomes" id="UP000007881"/>
    </source>
</evidence>
<sequence length="380" mass="39698">MAEPIDPQPTLTRAHAVDWGRVTPVVHLFQCFRVAMQPSKILLSWVAVMGVWAVIYAAILSTRDGLVSPSAPRTAEHFRLAFAALRGDGGWPLWLAVFLLLLVATSVGLGVCRMAAARLCTGENIGPVAAAGFVARKGPWAMLAPVIPGVVIVGVGIALALLGLLLFSLPWLDVLGGLLFGPMLLAGLGAAVVVAALLLSYPLMAAAVAVEGTDAFDTMSRCFAYLTAKPWSYLFYALVAALYGAACFGFLWLLVEGAIRLTACLVEAGAIGSPSAFREALAYADGPASGGGEAPSTAITGWLVWFWLVCLRALPLAFAFSFACTASTMIYLLLRRGADGTAFDDCDLIAKREDPVGAAPLGEGTEAVTTPGSKPEPNDA</sequence>
<organism evidence="3 4">
    <name type="scientific">Phycisphaera mikurensis (strain NBRC 102666 / KCTC 22515 / FYK2301M01)</name>
    <dbReference type="NCBI Taxonomy" id="1142394"/>
    <lineage>
        <taxon>Bacteria</taxon>
        <taxon>Pseudomonadati</taxon>
        <taxon>Planctomycetota</taxon>
        <taxon>Phycisphaerae</taxon>
        <taxon>Phycisphaerales</taxon>
        <taxon>Phycisphaeraceae</taxon>
        <taxon>Phycisphaera</taxon>
    </lineage>
</organism>
<dbReference type="AlphaFoldDB" id="I0IG73"/>
<keyword evidence="2" id="KW-0812">Transmembrane</keyword>
<dbReference type="eggNOG" id="ENOG5032S2N">
    <property type="taxonomic scope" value="Bacteria"/>
</dbReference>
<dbReference type="RefSeq" id="WP_014437479.1">
    <property type="nucleotide sequence ID" value="NC_017080.1"/>
</dbReference>
<proteinExistence type="predicted"/>
<keyword evidence="4" id="KW-1185">Reference proteome</keyword>
<evidence type="ECO:0000256" key="1">
    <source>
        <dbReference type="SAM" id="MobiDB-lite"/>
    </source>
</evidence>
<feature type="transmembrane region" description="Helical" evidence="2">
    <location>
        <begin position="146"/>
        <end position="172"/>
    </location>
</feature>
<dbReference type="HOGENOM" id="CLU_727316_0_0_0"/>
<feature type="transmembrane region" description="Helical" evidence="2">
    <location>
        <begin position="184"/>
        <end position="210"/>
    </location>
</feature>
<evidence type="ECO:0000313" key="3">
    <source>
        <dbReference type="EMBL" id="BAM04261.1"/>
    </source>
</evidence>